<evidence type="ECO:0000256" key="3">
    <source>
        <dbReference type="ARBA" id="ARBA00009677"/>
    </source>
</evidence>
<dbReference type="Pfam" id="PF06429">
    <property type="entry name" value="Flg_bbr_C"/>
    <property type="match status" value="1"/>
</dbReference>
<dbReference type="Proteomes" id="UP000244924">
    <property type="component" value="Unassembled WGS sequence"/>
</dbReference>
<dbReference type="InterPro" id="IPR053927">
    <property type="entry name" value="FlgK_helical"/>
</dbReference>
<dbReference type="InterPro" id="IPR010930">
    <property type="entry name" value="Flg_bb/hook_C_dom"/>
</dbReference>
<keyword evidence="10" id="KW-0282">Flagellum</keyword>
<feature type="domain" description="Flagellar basal-body/hook protein C-terminal" evidence="8">
    <location>
        <begin position="447"/>
        <end position="483"/>
    </location>
</feature>
<dbReference type="InterPro" id="IPR002371">
    <property type="entry name" value="FlgK"/>
</dbReference>
<evidence type="ECO:0000259" key="8">
    <source>
        <dbReference type="Pfam" id="PF06429"/>
    </source>
</evidence>
<dbReference type="SUPFAM" id="SSF64518">
    <property type="entry name" value="Phase 1 flagellin"/>
    <property type="match status" value="1"/>
</dbReference>
<dbReference type="Pfam" id="PF22638">
    <property type="entry name" value="FlgK_D1"/>
    <property type="match status" value="1"/>
</dbReference>
<protein>
    <recommendedName>
        <fullName evidence="4">Flagellar hook-associated protein 1</fullName>
    </recommendedName>
</protein>
<proteinExistence type="inferred from homology"/>
<keyword evidence="6" id="KW-0975">Bacterial flagellum</keyword>
<evidence type="ECO:0000256" key="2">
    <source>
        <dbReference type="ARBA" id="ARBA00004613"/>
    </source>
</evidence>
<dbReference type="NCBIfam" id="TIGR02492">
    <property type="entry name" value="flgK_ends"/>
    <property type="match status" value="1"/>
</dbReference>
<dbReference type="OrthoDB" id="7181295at2"/>
<dbReference type="InterPro" id="IPR001444">
    <property type="entry name" value="Flag_bb_rod_N"/>
</dbReference>
<dbReference type="RefSeq" id="WP_108853529.1">
    <property type="nucleotide sequence ID" value="NZ_OMOQ01000002.1"/>
</dbReference>
<sequence length="484" mass="49614">MSLSTSLANALSGLTAVSRRAEVVSSNVSNALTEGYARRELLLSAQSLGGNGAGVRIDGVTRVVDRVLLADRRLADADAVNAALRTDFLSRIEGLIGAPGDAGSLADRIASLEATLIQAASRPDSQARLQEVVDAARGLAGHLNTLTDAVQQARMDADDSIANQVETLNLTLEQIDRLNTEILAQRSSGRDATALMDERQRLIDRVAGIVPVREVARDHDQIALFTTGGAILLEGNPAKIGFSPVGVVTADMTLASGALSGLTINGMPVPSTDGGVLGGGTLGAALAVRDELAPSVQSQLDALTRDLIERFESPSVDASLAPGQPGLFTDAGAALDPTLEVGLAGRMRLNALTDPAQGGALWRLRAGLGAAGPGDVGDAALLTALSHALSASRVPSSGAFIGAGRSASGLAADVLSGVASARQQAESRQSFSVARQGALTELHLGDGVDTDAEMQALLLVEQAYSANARVIQAIDDLIQQLIGL</sequence>
<keyword evidence="11" id="KW-1185">Reference proteome</keyword>
<dbReference type="GO" id="GO:0005198">
    <property type="term" value="F:structural molecule activity"/>
    <property type="evidence" value="ECO:0007669"/>
    <property type="project" value="InterPro"/>
</dbReference>
<evidence type="ECO:0000256" key="1">
    <source>
        <dbReference type="ARBA" id="ARBA00004117"/>
    </source>
</evidence>
<comment type="similarity">
    <text evidence="3">Belongs to the flagella basal body rod proteins family.</text>
</comment>
<dbReference type="GO" id="GO:0009424">
    <property type="term" value="C:bacterial-type flagellum hook"/>
    <property type="evidence" value="ECO:0007669"/>
    <property type="project" value="InterPro"/>
</dbReference>
<organism evidence="10 11">
    <name type="scientific">Albidovulum aquaemixtae</name>
    <dbReference type="NCBI Taxonomy" id="1542388"/>
    <lineage>
        <taxon>Bacteria</taxon>
        <taxon>Pseudomonadati</taxon>
        <taxon>Pseudomonadota</taxon>
        <taxon>Alphaproteobacteria</taxon>
        <taxon>Rhodobacterales</taxon>
        <taxon>Paracoccaceae</taxon>
        <taxon>Albidovulum</taxon>
    </lineage>
</organism>
<gene>
    <name evidence="10" type="primary">flgK</name>
    <name evidence="10" type="ORF">DEA8626_02486</name>
</gene>
<dbReference type="PANTHER" id="PTHR30033:SF1">
    <property type="entry name" value="FLAGELLAR HOOK-ASSOCIATED PROTEIN 1"/>
    <property type="match status" value="1"/>
</dbReference>
<dbReference type="EMBL" id="OMOQ01000002">
    <property type="protein sequence ID" value="SPH23423.1"/>
    <property type="molecule type" value="Genomic_DNA"/>
</dbReference>
<dbReference type="AlphaFoldDB" id="A0A2R8BJ80"/>
<dbReference type="GO" id="GO:0005576">
    <property type="term" value="C:extracellular region"/>
    <property type="evidence" value="ECO:0007669"/>
    <property type="project" value="UniProtKB-SubCell"/>
</dbReference>
<evidence type="ECO:0000256" key="5">
    <source>
        <dbReference type="ARBA" id="ARBA00022525"/>
    </source>
</evidence>
<feature type="domain" description="Flagellar basal body rod protein N-terminal" evidence="7">
    <location>
        <begin position="8"/>
        <end position="36"/>
    </location>
</feature>
<dbReference type="PANTHER" id="PTHR30033">
    <property type="entry name" value="FLAGELLAR HOOK-ASSOCIATED PROTEIN 1"/>
    <property type="match status" value="1"/>
</dbReference>
<dbReference type="GO" id="GO:0009425">
    <property type="term" value="C:bacterial-type flagellum basal body"/>
    <property type="evidence" value="ECO:0007669"/>
    <property type="project" value="UniProtKB-SubCell"/>
</dbReference>
<keyword evidence="5" id="KW-0964">Secreted</keyword>
<dbReference type="GO" id="GO:0044780">
    <property type="term" value="P:bacterial-type flagellum assembly"/>
    <property type="evidence" value="ECO:0007669"/>
    <property type="project" value="InterPro"/>
</dbReference>
<evidence type="ECO:0000259" key="7">
    <source>
        <dbReference type="Pfam" id="PF00460"/>
    </source>
</evidence>
<name>A0A2R8BJ80_9RHOB</name>
<keyword evidence="10" id="KW-0966">Cell projection</keyword>
<dbReference type="Pfam" id="PF00460">
    <property type="entry name" value="Flg_bb_rod"/>
    <property type="match status" value="1"/>
</dbReference>
<evidence type="ECO:0000256" key="4">
    <source>
        <dbReference type="ARBA" id="ARBA00016244"/>
    </source>
</evidence>
<evidence type="ECO:0000256" key="6">
    <source>
        <dbReference type="ARBA" id="ARBA00023143"/>
    </source>
</evidence>
<reference evidence="10 11" key="1">
    <citation type="submission" date="2018-03" db="EMBL/GenBank/DDBJ databases">
        <authorList>
            <person name="Keele B.F."/>
        </authorList>
    </citation>
    <scope>NUCLEOTIDE SEQUENCE [LARGE SCALE GENOMIC DNA]</scope>
    <source>
        <strain evidence="10 11">CECT 8626</strain>
    </source>
</reference>
<evidence type="ECO:0000259" key="9">
    <source>
        <dbReference type="Pfam" id="PF22638"/>
    </source>
</evidence>
<evidence type="ECO:0000313" key="11">
    <source>
        <dbReference type="Proteomes" id="UP000244924"/>
    </source>
</evidence>
<keyword evidence="10" id="KW-0969">Cilium</keyword>
<comment type="subcellular location">
    <subcellularLocation>
        <location evidence="1">Bacterial flagellum basal body</location>
    </subcellularLocation>
    <subcellularLocation>
        <location evidence="2">Secreted</location>
    </subcellularLocation>
</comment>
<accession>A0A2R8BJ80</accession>
<feature type="domain" description="Flagellar hook-associated protein FlgK helical" evidence="9">
    <location>
        <begin position="89"/>
        <end position="312"/>
    </location>
</feature>
<evidence type="ECO:0000313" key="10">
    <source>
        <dbReference type="EMBL" id="SPH23423.1"/>
    </source>
</evidence>